<dbReference type="EMBL" id="JGDB01000340">
    <property type="protein sequence ID" value="EXY87948.1"/>
    <property type="molecule type" value="Genomic_DNA"/>
</dbReference>
<dbReference type="PATRIC" id="fig|1339316.3.peg.5129"/>
<gene>
    <name evidence="1" type="ORF">M125_5427</name>
</gene>
<protein>
    <submittedName>
        <fullName evidence="1">Uncharacterized protein</fullName>
    </submittedName>
</protein>
<evidence type="ECO:0000313" key="1">
    <source>
        <dbReference type="EMBL" id="EXY87948.1"/>
    </source>
</evidence>
<sequence>MLKRNLSCNHYGRTHGDVLPDGEALSHAVTAVLDKGAEIIRLAEEERRKYEDG</sequence>
<proteinExistence type="predicted"/>
<reference evidence="1 2" key="1">
    <citation type="submission" date="2014-02" db="EMBL/GenBank/DDBJ databases">
        <authorList>
            <person name="Sears C."/>
            <person name="Carroll K."/>
            <person name="Sack B.R."/>
            <person name="Qadri F."/>
            <person name="Myers L.L."/>
            <person name="Chung G.-T."/>
            <person name="Escheverria P."/>
            <person name="Fraser C.M."/>
            <person name="Sadzewicz L."/>
            <person name="Shefchek K.A."/>
            <person name="Tallon L."/>
            <person name="Das S.P."/>
            <person name="Daugherty S."/>
            <person name="Mongodin E.F."/>
        </authorList>
    </citation>
    <scope>NUCLEOTIDE SEQUENCE [LARGE SCALE GENOMIC DNA]</scope>
    <source>
        <strain evidence="2">3998T(B)3</strain>
    </source>
</reference>
<comment type="caution">
    <text evidence="1">The sequence shown here is derived from an EMBL/GenBank/DDBJ whole genome shotgun (WGS) entry which is preliminary data.</text>
</comment>
<dbReference type="AlphaFoldDB" id="A0A015VQ17"/>
<name>A0A015VQ17_BACFG</name>
<accession>A0A015VQ17</accession>
<evidence type="ECO:0000313" key="2">
    <source>
        <dbReference type="Proteomes" id="UP000020773"/>
    </source>
</evidence>
<organism evidence="1 2">
    <name type="scientific">Bacteroides fragilis str. 3998T(B)3</name>
    <dbReference type="NCBI Taxonomy" id="1339316"/>
    <lineage>
        <taxon>Bacteria</taxon>
        <taxon>Pseudomonadati</taxon>
        <taxon>Bacteroidota</taxon>
        <taxon>Bacteroidia</taxon>
        <taxon>Bacteroidales</taxon>
        <taxon>Bacteroidaceae</taxon>
        <taxon>Bacteroides</taxon>
    </lineage>
</organism>
<dbReference type="Proteomes" id="UP000020773">
    <property type="component" value="Unassembled WGS sequence"/>
</dbReference>